<feature type="domain" description="Xylanolytic transcriptional activator regulatory" evidence="4">
    <location>
        <begin position="214"/>
        <end position="363"/>
    </location>
</feature>
<proteinExistence type="predicted"/>
<dbReference type="GO" id="GO:0003677">
    <property type="term" value="F:DNA binding"/>
    <property type="evidence" value="ECO:0007669"/>
    <property type="project" value="InterPro"/>
</dbReference>
<keyword evidence="1" id="KW-0479">Metal-binding</keyword>
<accession>A0A428P9S8</accession>
<dbReference type="InterPro" id="IPR036864">
    <property type="entry name" value="Zn2-C6_fun-type_DNA-bd_sf"/>
</dbReference>
<dbReference type="OrthoDB" id="426882at2759"/>
<comment type="caution">
    <text evidence="5">The sequence shown here is derived from an EMBL/GenBank/DDBJ whole genome shotgun (WGS) entry which is preliminary data.</text>
</comment>
<dbReference type="AlphaFoldDB" id="A0A428P9S8"/>
<keyword evidence="6" id="KW-1185">Reference proteome</keyword>
<dbReference type="GO" id="GO:0008270">
    <property type="term" value="F:zinc ion binding"/>
    <property type="evidence" value="ECO:0007669"/>
    <property type="project" value="InterPro"/>
</dbReference>
<evidence type="ECO:0000259" key="3">
    <source>
        <dbReference type="Pfam" id="PF00172"/>
    </source>
</evidence>
<evidence type="ECO:0000256" key="2">
    <source>
        <dbReference type="ARBA" id="ARBA00023242"/>
    </source>
</evidence>
<sequence>MKRVSDLRGLECSGERPTCRRCQEKSLECVYKTVSTETHAQALKRKYTHAQHKTSQYAELYGLLATLSDDEAQGVLRRIRSGADVDTILNQIRAGDLLLQMALAPETRLRYEFPYISDMPEGLLLNNPYLDSLIYEAASLYPGPLTQNNFTDHRNVSLYRHQSPYLKPLHSAEVIDPLLSAAKPSTWTAVCANDVLMRELINVYLRCEYLPHAVFQKDYFLEDMASGRDTFCSSLLVNALLAYTCICYAKFRDRAEYWNPQTLMYRFLAEAKRLWELEADTPRVTTVQAGVILNTVHNICGLDKFGRAYTTQALKLAHALRLFDDNEEVQDQRTRDGRCFTAWVLYTYETFTAYHFMQPPLLKHPPRTALPDPLGNARWYSEVWLKYPLDTTLFPAHFPQFFKARCQFLQIMNEVCEVYFASDAPVTLDQANAFYTKFRNWQFGLPGCLKPRFIVHPGHFNLHCYHQNLIVTLYERFVPQPVAQSPSPQEIVSLATKHLLTLIRIYYLRHGFNETDVFLCQPLALVAFMCLDAIDKHTPDFDLETTRSTLFLAAKGLRDQSRSHYVAESLFQVVKGRMRQEEFNLMRGIASIEDVHDTGTKMQAVHSVWPVDITSKSDDIEANSLSSLVEQFAMASPDTQQGQGELQ</sequence>
<protein>
    <recommendedName>
        <fullName evidence="7">Nitrate assimilation regulatory protein nirA</fullName>
    </recommendedName>
</protein>
<dbReference type="GO" id="GO:0006351">
    <property type="term" value="P:DNA-templated transcription"/>
    <property type="evidence" value="ECO:0007669"/>
    <property type="project" value="InterPro"/>
</dbReference>
<evidence type="ECO:0000313" key="5">
    <source>
        <dbReference type="EMBL" id="RSL49756.1"/>
    </source>
</evidence>
<keyword evidence="2" id="KW-0539">Nucleus</keyword>
<evidence type="ECO:0000259" key="4">
    <source>
        <dbReference type="Pfam" id="PF04082"/>
    </source>
</evidence>
<dbReference type="InterPro" id="IPR053187">
    <property type="entry name" value="Notoamide_regulator"/>
</dbReference>
<dbReference type="Proteomes" id="UP000288168">
    <property type="component" value="Unassembled WGS sequence"/>
</dbReference>
<reference evidence="5 6" key="1">
    <citation type="submission" date="2017-06" db="EMBL/GenBank/DDBJ databases">
        <title>Comparative genomic analysis of Ambrosia Fusariam Clade fungi.</title>
        <authorList>
            <person name="Stajich J.E."/>
            <person name="Carrillo J."/>
            <person name="Kijimoto T."/>
            <person name="Eskalen A."/>
            <person name="O'Donnell K."/>
            <person name="Kasson M."/>
        </authorList>
    </citation>
    <scope>NUCLEOTIDE SEQUENCE [LARGE SCALE GENOMIC DNA]</scope>
    <source>
        <strain evidence="5 6">NRRL62584</strain>
    </source>
</reference>
<name>A0A428P9S8_9HYPO</name>
<dbReference type="Gene3D" id="4.10.240.10">
    <property type="entry name" value="Zn(2)-C6 fungal-type DNA-binding domain"/>
    <property type="match status" value="1"/>
</dbReference>
<gene>
    <name evidence="5" type="ORF">CEP54_012265</name>
</gene>
<dbReference type="InterPro" id="IPR001138">
    <property type="entry name" value="Zn2Cys6_DnaBD"/>
</dbReference>
<feature type="domain" description="Zn(2)-C6 fungal-type" evidence="3">
    <location>
        <begin position="12"/>
        <end position="33"/>
    </location>
</feature>
<dbReference type="STRING" id="1325734.A0A428P9S8"/>
<organism evidence="5 6">
    <name type="scientific">Fusarium duplospermum</name>
    <dbReference type="NCBI Taxonomy" id="1325734"/>
    <lineage>
        <taxon>Eukaryota</taxon>
        <taxon>Fungi</taxon>
        <taxon>Dikarya</taxon>
        <taxon>Ascomycota</taxon>
        <taxon>Pezizomycotina</taxon>
        <taxon>Sordariomycetes</taxon>
        <taxon>Hypocreomycetidae</taxon>
        <taxon>Hypocreales</taxon>
        <taxon>Nectriaceae</taxon>
        <taxon>Fusarium</taxon>
        <taxon>Fusarium solani species complex</taxon>
    </lineage>
</organism>
<dbReference type="Pfam" id="PF00172">
    <property type="entry name" value="Zn_clus"/>
    <property type="match status" value="1"/>
</dbReference>
<dbReference type="EMBL" id="NKCI01000174">
    <property type="protein sequence ID" value="RSL49756.1"/>
    <property type="molecule type" value="Genomic_DNA"/>
</dbReference>
<dbReference type="CDD" id="cd12148">
    <property type="entry name" value="fungal_TF_MHR"/>
    <property type="match status" value="1"/>
</dbReference>
<dbReference type="InterPro" id="IPR007219">
    <property type="entry name" value="XnlR_reg_dom"/>
</dbReference>
<dbReference type="PANTHER" id="PTHR47256">
    <property type="entry name" value="ZN(II)2CYS6 TRANSCRIPTION FACTOR (EUROFUNG)-RELATED"/>
    <property type="match status" value="1"/>
</dbReference>
<dbReference type="PANTHER" id="PTHR47256:SF1">
    <property type="entry name" value="ZN(II)2CYS6 TRANSCRIPTION FACTOR (EUROFUNG)"/>
    <property type="match status" value="1"/>
</dbReference>
<dbReference type="CDD" id="cd00067">
    <property type="entry name" value="GAL4"/>
    <property type="match status" value="1"/>
</dbReference>
<evidence type="ECO:0000256" key="1">
    <source>
        <dbReference type="ARBA" id="ARBA00022723"/>
    </source>
</evidence>
<dbReference type="GO" id="GO:0000981">
    <property type="term" value="F:DNA-binding transcription factor activity, RNA polymerase II-specific"/>
    <property type="evidence" value="ECO:0007669"/>
    <property type="project" value="InterPro"/>
</dbReference>
<dbReference type="Pfam" id="PF04082">
    <property type="entry name" value="Fungal_trans"/>
    <property type="match status" value="1"/>
</dbReference>
<evidence type="ECO:0008006" key="7">
    <source>
        <dbReference type="Google" id="ProtNLM"/>
    </source>
</evidence>
<evidence type="ECO:0000313" key="6">
    <source>
        <dbReference type="Proteomes" id="UP000288168"/>
    </source>
</evidence>